<accession>A0ABS7I538</accession>
<dbReference type="Proteomes" id="UP000746918">
    <property type="component" value="Unassembled WGS sequence"/>
</dbReference>
<proteinExistence type="predicted"/>
<evidence type="ECO:0008006" key="3">
    <source>
        <dbReference type="Google" id="ProtNLM"/>
    </source>
</evidence>
<gene>
    <name evidence="1" type="ORF">K3248_05070</name>
</gene>
<dbReference type="EMBL" id="JAIFRO010000004">
    <property type="protein sequence ID" value="MBX4335958.1"/>
    <property type="molecule type" value="Genomic_DNA"/>
</dbReference>
<dbReference type="PROSITE" id="PS51257">
    <property type="entry name" value="PROKAR_LIPOPROTEIN"/>
    <property type="match status" value="1"/>
</dbReference>
<name>A0ABS7I538_9HYPH</name>
<organism evidence="1 2">
    <name type="scientific">Bartonella raoultii</name>
    <dbReference type="NCBI Taxonomy" id="1457020"/>
    <lineage>
        <taxon>Bacteria</taxon>
        <taxon>Pseudomonadati</taxon>
        <taxon>Pseudomonadota</taxon>
        <taxon>Alphaproteobacteria</taxon>
        <taxon>Hyphomicrobiales</taxon>
        <taxon>Bartonellaceae</taxon>
        <taxon>Bartonella</taxon>
    </lineage>
</organism>
<evidence type="ECO:0000313" key="1">
    <source>
        <dbReference type="EMBL" id="MBX4335958.1"/>
    </source>
</evidence>
<sequence length="59" mass="6521">MKVILKSLISVLFFSVVTVGCGRKGALESPSLAMDKTVQGKSILKREDDKPFILDRLIQ</sequence>
<keyword evidence="2" id="KW-1185">Reference proteome</keyword>
<dbReference type="RefSeq" id="WP_220717315.1">
    <property type="nucleotide sequence ID" value="NZ_JAIFRO010000004.1"/>
</dbReference>
<comment type="caution">
    <text evidence="1">The sequence shown here is derived from an EMBL/GenBank/DDBJ whole genome shotgun (WGS) entry which is preliminary data.</text>
</comment>
<reference evidence="1 2" key="1">
    <citation type="submission" date="2021-08" db="EMBL/GenBank/DDBJ databases">
        <title>Bartonella raoulti 094 sp. nov.</title>
        <authorList>
            <person name="Zgheib R."/>
            <person name="Hammoud A."/>
        </authorList>
    </citation>
    <scope>NUCLEOTIDE SEQUENCE [LARGE SCALE GENOMIC DNA]</scope>
    <source>
        <strain evidence="1 2">094</strain>
    </source>
</reference>
<evidence type="ECO:0000313" key="2">
    <source>
        <dbReference type="Proteomes" id="UP000746918"/>
    </source>
</evidence>
<protein>
    <recommendedName>
        <fullName evidence="3">Lipoprotein</fullName>
    </recommendedName>
</protein>